<organism evidence="1 2">
    <name type="scientific">Ranitomeya imitator</name>
    <name type="common">mimic poison frog</name>
    <dbReference type="NCBI Taxonomy" id="111125"/>
    <lineage>
        <taxon>Eukaryota</taxon>
        <taxon>Metazoa</taxon>
        <taxon>Chordata</taxon>
        <taxon>Craniata</taxon>
        <taxon>Vertebrata</taxon>
        <taxon>Euteleostomi</taxon>
        <taxon>Amphibia</taxon>
        <taxon>Batrachia</taxon>
        <taxon>Anura</taxon>
        <taxon>Neobatrachia</taxon>
        <taxon>Hyloidea</taxon>
        <taxon>Dendrobatidae</taxon>
        <taxon>Dendrobatinae</taxon>
        <taxon>Ranitomeya</taxon>
    </lineage>
</organism>
<sequence>MAGHQDSDLKEITGWMGSKGYLKENKLLLIHEARSILQQKQYINEAGNAMLRYMNISHGYHYMQVPFPITKVQHVTIEECMSDILKSECFRASSRKKYFEDLNFWSAHISKEDIDTTFEDAYQSIQGDFHPCFLSLYKQDIRDQFANSPAFKNSESRG</sequence>
<comment type="caution">
    <text evidence="1">The sequence shown here is derived from an EMBL/GenBank/DDBJ whole genome shotgun (WGS) entry which is preliminary data.</text>
</comment>
<evidence type="ECO:0000313" key="1">
    <source>
        <dbReference type="EMBL" id="CAJ0948817.1"/>
    </source>
</evidence>
<keyword evidence="2" id="KW-1185">Reference proteome</keyword>
<reference evidence="1" key="1">
    <citation type="submission" date="2023-07" db="EMBL/GenBank/DDBJ databases">
        <authorList>
            <person name="Stuckert A."/>
        </authorList>
    </citation>
    <scope>NUCLEOTIDE SEQUENCE</scope>
</reference>
<protein>
    <submittedName>
        <fullName evidence="1">Uncharacterized protein</fullName>
    </submittedName>
</protein>
<dbReference type="Proteomes" id="UP001176940">
    <property type="component" value="Unassembled WGS sequence"/>
</dbReference>
<proteinExistence type="predicted"/>
<name>A0ABN9LRH4_9NEOB</name>
<evidence type="ECO:0000313" key="2">
    <source>
        <dbReference type="Proteomes" id="UP001176940"/>
    </source>
</evidence>
<gene>
    <name evidence="1" type="ORF">RIMI_LOCUS12328071</name>
</gene>
<accession>A0ABN9LRH4</accession>
<dbReference type="EMBL" id="CAUEEQ010029089">
    <property type="protein sequence ID" value="CAJ0948817.1"/>
    <property type="molecule type" value="Genomic_DNA"/>
</dbReference>